<sequence>MLPLSQRFGLYRSSLANRLAASMDLRITSNAKQFQRGLNNAARKQVPFAMSLAINEVLNEIKRNWEKTLRRRLDNPTPFTMKAFAIKRATKRNLRGVIFAKAIQADYLLWQEDGGTRKPKRRAILVPVGQRVNKYGNMPRGAVGRVLAMPNTFSGKPKGSSHAGIYRRLGTKNTSRKSGAKLKLLVSYERKARYKPSLKLISGAAKTATARLPQALLKAMRRAMK</sequence>
<dbReference type="AlphaFoldDB" id="A0A238KF41"/>
<gene>
    <name evidence="1" type="ORF">PEV8663_02277</name>
</gene>
<name>A0A238KF41_9RHOB</name>
<evidence type="ECO:0008006" key="3">
    <source>
        <dbReference type="Google" id="ProtNLM"/>
    </source>
</evidence>
<evidence type="ECO:0000313" key="1">
    <source>
        <dbReference type="EMBL" id="SMX41439.1"/>
    </source>
</evidence>
<accession>A0A238KF41</accession>
<protein>
    <recommendedName>
        <fullName evidence="3">Phage virion morphogenesis family protein</fullName>
    </recommendedName>
</protein>
<dbReference type="Proteomes" id="UP000220836">
    <property type="component" value="Unassembled WGS sequence"/>
</dbReference>
<evidence type="ECO:0000313" key="2">
    <source>
        <dbReference type="Proteomes" id="UP000220836"/>
    </source>
</evidence>
<dbReference type="EMBL" id="FXYH01000007">
    <property type="protein sequence ID" value="SMX41439.1"/>
    <property type="molecule type" value="Genomic_DNA"/>
</dbReference>
<organism evidence="1 2">
    <name type="scientific">Pelagimonas varians</name>
    <dbReference type="NCBI Taxonomy" id="696760"/>
    <lineage>
        <taxon>Bacteria</taxon>
        <taxon>Pseudomonadati</taxon>
        <taxon>Pseudomonadota</taxon>
        <taxon>Alphaproteobacteria</taxon>
        <taxon>Rhodobacterales</taxon>
        <taxon>Roseobacteraceae</taxon>
        <taxon>Pelagimonas</taxon>
    </lineage>
</organism>
<proteinExistence type="predicted"/>
<reference evidence="1 2" key="1">
    <citation type="submission" date="2017-05" db="EMBL/GenBank/DDBJ databases">
        <authorList>
            <person name="Song R."/>
            <person name="Chenine A.L."/>
            <person name="Ruprecht R.M."/>
        </authorList>
    </citation>
    <scope>NUCLEOTIDE SEQUENCE [LARGE SCALE GENOMIC DNA]</scope>
    <source>
        <strain evidence="1 2">CECT 8663</strain>
    </source>
</reference>
<keyword evidence="2" id="KW-1185">Reference proteome</keyword>